<evidence type="ECO:0000256" key="5">
    <source>
        <dbReference type="ARBA" id="ARBA00039879"/>
    </source>
</evidence>
<dbReference type="PROSITE" id="PS51353">
    <property type="entry name" value="ARSC"/>
    <property type="match status" value="1"/>
</dbReference>
<dbReference type="Proteomes" id="UP000234530">
    <property type="component" value="Chromosome"/>
</dbReference>
<dbReference type="CDD" id="cd03034">
    <property type="entry name" value="ArsC_ArsC"/>
    <property type="match status" value="1"/>
</dbReference>
<dbReference type="InterPro" id="IPR006660">
    <property type="entry name" value="Arsenate_reductase-like"/>
</dbReference>
<dbReference type="PANTHER" id="PTHR30041">
    <property type="entry name" value="ARSENATE REDUCTASE"/>
    <property type="match status" value="1"/>
</dbReference>
<dbReference type="InterPro" id="IPR036249">
    <property type="entry name" value="Thioredoxin-like_sf"/>
</dbReference>
<dbReference type="Gene3D" id="3.40.30.10">
    <property type="entry name" value="Glutaredoxin"/>
    <property type="match status" value="1"/>
</dbReference>
<evidence type="ECO:0000256" key="4">
    <source>
        <dbReference type="ARBA" id="ARBA00038969"/>
    </source>
</evidence>
<gene>
    <name evidence="8" type="primary">arsC</name>
    <name evidence="8" type="ORF">CX676_09170</name>
</gene>
<dbReference type="OrthoDB" id="9790554at2"/>
<dbReference type="EMBL" id="CP025430">
    <property type="protein sequence ID" value="AUH64310.1"/>
    <property type="molecule type" value="Genomic_DNA"/>
</dbReference>
<evidence type="ECO:0000256" key="1">
    <source>
        <dbReference type="ARBA" id="ARBA00007198"/>
    </source>
</evidence>
<accession>A0A2H5EYD9</accession>
<dbReference type="InterPro" id="IPR006659">
    <property type="entry name" value="Arsenate_reductase"/>
</dbReference>
<protein>
    <recommendedName>
        <fullName evidence="5 7">Arsenate reductase</fullName>
        <ecNumber evidence="4 7">1.20.4.1</ecNumber>
    </recommendedName>
</protein>
<dbReference type="KEGG" id="pzh:CX676_09170"/>
<dbReference type="PANTHER" id="PTHR30041:SF5">
    <property type="entry name" value="ARSENATE REDUCTASE-RELATED"/>
    <property type="match status" value="1"/>
</dbReference>
<organism evidence="8 9">
    <name type="scientific">Paracoccus zhejiangensis</name>
    <dbReference type="NCBI Taxonomy" id="1077935"/>
    <lineage>
        <taxon>Bacteria</taxon>
        <taxon>Pseudomonadati</taxon>
        <taxon>Pseudomonadota</taxon>
        <taxon>Alphaproteobacteria</taxon>
        <taxon>Rhodobacterales</taxon>
        <taxon>Paracoccaceae</taxon>
        <taxon>Paracoccus</taxon>
    </lineage>
</organism>
<dbReference type="Pfam" id="PF03960">
    <property type="entry name" value="ArsC"/>
    <property type="match status" value="1"/>
</dbReference>
<comment type="catalytic activity">
    <reaction evidence="7">
        <text>[glutaredoxin]-dithiol + arsenate + glutathione + H(+) = glutathionyl-S-S-[glutaredoxin] + arsenite + H2O</text>
        <dbReference type="Rhea" id="RHEA:22016"/>
        <dbReference type="Rhea" id="RHEA-COMP:10729"/>
        <dbReference type="Rhea" id="RHEA-COMP:17668"/>
        <dbReference type="ChEBI" id="CHEBI:15377"/>
        <dbReference type="ChEBI" id="CHEBI:15378"/>
        <dbReference type="ChEBI" id="CHEBI:29242"/>
        <dbReference type="ChEBI" id="CHEBI:29950"/>
        <dbReference type="ChEBI" id="CHEBI:48597"/>
        <dbReference type="ChEBI" id="CHEBI:57925"/>
        <dbReference type="ChEBI" id="CHEBI:146199"/>
        <dbReference type="EC" id="1.20.4.1"/>
    </reaction>
</comment>
<evidence type="ECO:0000256" key="3">
    <source>
        <dbReference type="ARBA" id="ARBA00023002"/>
    </source>
</evidence>
<keyword evidence="2" id="KW-0059">Arsenical resistance</keyword>
<dbReference type="SUPFAM" id="SSF52833">
    <property type="entry name" value="Thioredoxin-like"/>
    <property type="match status" value="1"/>
</dbReference>
<sequence>MAGDYTIWHNPRCSTSRFVLEALRRGGIEPVVRDYQKDPPSADELRAVLAAMDGTPRDLLRRKGDLYLEMGLDDPGLTDEQLLNVLSSHPQLIERPLVIAPMGTVLCRPKDRVFDLLPQSQTT</sequence>
<evidence type="ECO:0000256" key="6">
    <source>
        <dbReference type="PROSITE-ProRule" id="PRU01282"/>
    </source>
</evidence>
<keyword evidence="9" id="KW-1185">Reference proteome</keyword>
<dbReference type="GO" id="GO:0046685">
    <property type="term" value="P:response to arsenic-containing substance"/>
    <property type="evidence" value="ECO:0007669"/>
    <property type="project" value="UniProtKB-KW"/>
</dbReference>
<proteinExistence type="inferred from homology"/>
<dbReference type="AlphaFoldDB" id="A0A2H5EYD9"/>
<reference evidence="8 9" key="1">
    <citation type="journal article" date="2013" name="Antonie Van Leeuwenhoek">
        <title>Paracoccus zhejiangensis sp. nov., isolated from activated sludge in wastewater-treatment system.</title>
        <authorList>
            <person name="Wu Z.G."/>
            <person name="Zhang D.F."/>
            <person name="Liu Y.L."/>
            <person name="Wang F."/>
            <person name="Jiang X."/>
            <person name="Li C."/>
            <person name="Li S.P."/>
            <person name="Hong Q."/>
            <person name="Li W.J."/>
        </authorList>
    </citation>
    <scope>NUCLEOTIDE SEQUENCE [LARGE SCALE GENOMIC DNA]</scope>
    <source>
        <strain evidence="8 9">J6</strain>
    </source>
</reference>
<evidence type="ECO:0000313" key="8">
    <source>
        <dbReference type="EMBL" id="AUH64310.1"/>
    </source>
</evidence>
<dbReference type="GO" id="GO:0008794">
    <property type="term" value="F:arsenate reductase (glutaredoxin) activity"/>
    <property type="evidence" value="ECO:0007669"/>
    <property type="project" value="UniProtKB-UniRule"/>
</dbReference>
<evidence type="ECO:0000256" key="7">
    <source>
        <dbReference type="RuleBase" id="RU362029"/>
    </source>
</evidence>
<dbReference type="EC" id="1.20.4.1" evidence="4 7"/>
<comment type="similarity">
    <text evidence="1 6 7">Belongs to the ArsC family.</text>
</comment>
<dbReference type="NCBIfam" id="TIGR00014">
    <property type="entry name" value="arsC"/>
    <property type="match status" value="1"/>
</dbReference>
<keyword evidence="3 7" id="KW-0560">Oxidoreductase</keyword>
<name>A0A2H5EYD9_9RHOB</name>
<evidence type="ECO:0000313" key="9">
    <source>
        <dbReference type="Proteomes" id="UP000234530"/>
    </source>
</evidence>
<evidence type="ECO:0000256" key="2">
    <source>
        <dbReference type="ARBA" id="ARBA00022849"/>
    </source>
</evidence>
<dbReference type="RefSeq" id="WP_101752347.1">
    <property type="nucleotide sequence ID" value="NZ_CP025430.1"/>
</dbReference>